<sequence>MTTALQQQVFALDARYNAHRVTQSPNFRTLYIRRRSQLLRESKWSVEKWQQYMKSRFLLLQQKHGTLKTDSVSTSSSNISEIKPELKTFFLDVSIYFCAGFDWSVNNDLIVSASLDGSIKVWKVDDFSCLSTIRDPNNAQILCCVFQPGNNNLIICGNSKGELRIANISTGRFLKNVCRIGGNVLSLTSDTNGHFFWAGNDKVQGESDAGRNRFRFCEFNGALCKMKKICLSSNSSITSLSYRAWISREARDPLLLVNATDNYIYLLSNSLNIQGVRESLSIARGGLQLKRKFQNRHQRHVVRSTFCPIMSFRQALA</sequence>
<dbReference type="Gene3D" id="2.130.10.10">
    <property type="entry name" value="YVTN repeat-like/Quinoprotein amine dehydrogenase"/>
    <property type="match status" value="1"/>
</dbReference>
<comment type="caution">
    <text evidence="4">The sequence shown here is derived from an EMBL/GenBank/DDBJ whole genome shotgun (WGS) entry which is preliminary data.</text>
</comment>
<dbReference type="Proteomes" id="UP001162162">
    <property type="component" value="Unassembled WGS sequence"/>
</dbReference>
<reference evidence="4" key="1">
    <citation type="journal article" date="2023" name="Insect Mol. Biol.">
        <title>Genome sequencing provides insights into the evolution of gene families encoding plant cell wall-degrading enzymes in longhorned beetles.</title>
        <authorList>
            <person name="Shin N.R."/>
            <person name="Okamura Y."/>
            <person name="Kirsch R."/>
            <person name="Pauchet Y."/>
        </authorList>
    </citation>
    <scope>NUCLEOTIDE SEQUENCE</scope>
    <source>
        <strain evidence="4">AMC_N1</strain>
    </source>
</reference>
<keyword evidence="5" id="KW-1185">Reference proteome</keyword>
<dbReference type="PANTHER" id="PTHR22838">
    <property type="entry name" value="WD REPEAT PROTEIN 26-RELATED"/>
    <property type="match status" value="1"/>
</dbReference>
<evidence type="ECO:0000256" key="1">
    <source>
        <dbReference type="ARBA" id="ARBA00022574"/>
    </source>
</evidence>
<evidence type="ECO:0000313" key="5">
    <source>
        <dbReference type="Proteomes" id="UP001162162"/>
    </source>
</evidence>
<evidence type="ECO:0000313" key="4">
    <source>
        <dbReference type="EMBL" id="KAJ8941330.1"/>
    </source>
</evidence>
<dbReference type="SUPFAM" id="SSF50978">
    <property type="entry name" value="WD40 repeat-like"/>
    <property type="match status" value="1"/>
</dbReference>
<dbReference type="InterPro" id="IPR051350">
    <property type="entry name" value="WD_repeat-ST_regulator"/>
</dbReference>
<dbReference type="GO" id="GO:0005634">
    <property type="term" value="C:nucleus"/>
    <property type="evidence" value="ECO:0007669"/>
    <property type="project" value="TreeGrafter"/>
</dbReference>
<dbReference type="PANTHER" id="PTHR22838:SF4">
    <property type="entry name" value="WD REPEAT-CONTAINING PROTEIN 13"/>
    <property type="match status" value="1"/>
</dbReference>
<dbReference type="InterPro" id="IPR036322">
    <property type="entry name" value="WD40_repeat_dom_sf"/>
</dbReference>
<evidence type="ECO:0000256" key="3">
    <source>
        <dbReference type="PROSITE-ProRule" id="PRU00221"/>
    </source>
</evidence>
<accession>A0AAV8XQE7</accession>
<proteinExistence type="predicted"/>
<keyword evidence="1 3" id="KW-0853">WD repeat</keyword>
<dbReference type="EMBL" id="JAPWTK010000378">
    <property type="protein sequence ID" value="KAJ8941330.1"/>
    <property type="molecule type" value="Genomic_DNA"/>
</dbReference>
<keyword evidence="2" id="KW-0677">Repeat</keyword>
<dbReference type="GO" id="GO:1990841">
    <property type="term" value="F:promoter-specific chromatin binding"/>
    <property type="evidence" value="ECO:0007669"/>
    <property type="project" value="TreeGrafter"/>
</dbReference>
<dbReference type="InterPro" id="IPR001680">
    <property type="entry name" value="WD40_rpt"/>
</dbReference>
<protein>
    <submittedName>
        <fullName evidence="4">Uncharacterized protein</fullName>
    </submittedName>
</protein>
<dbReference type="SMART" id="SM00320">
    <property type="entry name" value="WD40"/>
    <property type="match status" value="2"/>
</dbReference>
<organism evidence="4 5">
    <name type="scientific">Aromia moschata</name>
    <dbReference type="NCBI Taxonomy" id="1265417"/>
    <lineage>
        <taxon>Eukaryota</taxon>
        <taxon>Metazoa</taxon>
        <taxon>Ecdysozoa</taxon>
        <taxon>Arthropoda</taxon>
        <taxon>Hexapoda</taxon>
        <taxon>Insecta</taxon>
        <taxon>Pterygota</taxon>
        <taxon>Neoptera</taxon>
        <taxon>Endopterygota</taxon>
        <taxon>Coleoptera</taxon>
        <taxon>Polyphaga</taxon>
        <taxon>Cucujiformia</taxon>
        <taxon>Chrysomeloidea</taxon>
        <taxon>Cerambycidae</taxon>
        <taxon>Cerambycinae</taxon>
        <taxon>Callichromatini</taxon>
        <taxon>Aromia</taxon>
    </lineage>
</organism>
<evidence type="ECO:0000256" key="2">
    <source>
        <dbReference type="ARBA" id="ARBA00022737"/>
    </source>
</evidence>
<gene>
    <name evidence="4" type="ORF">NQ318_004774</name>
</gene>
<dbReference type="PROSITE" id="PS50082">
    <property type="entry name" value="WD_REPEATS_2"/>
    <property type="match status" value="1"/>
</dbReference>
<dbReference type="AlphaFoldDB" id="A0AAV8XQE7"/>
<dbReference type="InterPro" id="IPR015943">
    <property type="entry name" value="WD40/YVTN_repeat-like_dom_sf"/>
</dbReference>
<feature type="repeat" description="WD" evidence="3">
    <location>
        <begin position="103"/>
        <end position="132"/>
    </location>
</feature>
<name>A0AAV8XQE7_9CUCU</name>